<evidence type="ECO:0000313" key="8">
    <source>
        <dbReference type="Proteomes" id="UP001497512"/>
    </source>
</evidence>
<name>A0ABP0UW93_9BRYO</name>
<keyword evidence="3 6" id="KW-0812">Transmembrane</keyword>
<feature type="transmembrane region" description="Helical" evidence="6">
    <location>
        <begin position="77"/>
        <end position="95"/>
    </location>
</feature>
<dbReference type="InterPro" id="IPR007770">
    <property type="entry name" value="DMP"/>
</dbReference>
<comment type="similarity">
    <text evidence="2">Belongs to the plant DMP1 protein family.</text>
</comment>
<evidence type="ECO:0000256" key="5">
    <source>
        <dbReference type="ARBA" id="ARBA00023136"/>
    </source>
</evidence>
<keyword evidence="8" id="KW-1185">Reference proteome</keyword>
<evidence type="ECO:0000256" key="6">
    <source>
        <dbReference type="SAM" id="Phobius"/>
    </source>
</evidence>
<dbReference type="Pfam" id="PF05078">
    <property type="entry name" value="DUF679"/>
    <property type="match status" value="1"/>
</dbReference>
<dbReference type="PANTHER" id="PTHR31621:SF37">
    <property type="entry name" value="OS01G0882400 PROTEIN"/>
    <property type="match status" value="1"/>
</dbReference>
<sequence>MVDGQSAASRPSVEESKVLRFIVTKVVKLVGSCGTKESTADVFTKLANVLPTGTFLLLQVLAPLATNDGDCHGTEKVVTAITILVLSLVCFFTSFTDSCKDKNGTVYYGFVTTRGMWNPNFRTANIAGVKGCMFTGLSSGDKKKYTLKFSDFVNAAISVTALVVVSLLTPPITTCLYPGITTSIVKSIPLVGLVLSVIAISGFKTNCRHGIGFALAPAGTSLDSETVTTSLKTFISNVPPS</sequence>
<proteinExistence type="inferred from homology"/>
<evidence type="ECO:0000256" key="3">
    <source>
        <dbReference type="ARBA" id="ARBA00022692"/>
    </source>
</evidence>
<dbReference type="EMBL" id="OZ019899">
    <property type="protein sequence ID" value="CAK9231374.1"/>
    <property type="molecule type" value="Genomic_DNA"/>
</dbReference>
<reference evidence="7" key="1">
    <citation type="submission" date="2024-02" db="EMBL/GenBank/DDBJ databases">
        <authorList>
            <consortium name="ELIXIR-Norway"/>
            <consortium name="Elixir Norway"/>
        </authorList>
    </citation>
    <scope>NUCLEOTIDE SEQUENCE</scope>
</reference>
<accession>A0ABP0UW93</accession>
<keyword evidence="4 6" id="KW-1133">Transmembrane helix</keyword>
<evidence type="ECO:0000256" key="4">
    <source>
        <dbReference type="ARBA" id="ARBA00022989"/>
    </source>
</evidence>
<feature type="transmembrane region" description="Helical" evidence="6">
    <location>
        <begin position="46"/>
        <end position="65"/>
    </location>
</feature>
<evidence type="ECO:0000313" key="7">
    <source>
        <dbReference type="EMBL" id="CAK9231374.1"/>
    </source>
</evidence>
<protein>
    <submittedName>
        <fullName evidence="7">Uncharacterized protein</fullName>
    </submittedName>
</protein>
<dbReference type="PANTHER" id="PTHR31621">
    <property type="entry name" value="PROTEIN DMP3"/>
    <property type="match status" value="1"/>
</dbReference>
<evidence type="ECO:0000256" key="2">
    <source>
        <dbReference type="ARBA" id="ARBA00008707"/>
    </source>
</evidence>
<keyword evidence="5 6" id="KW-0472">Membrane</keyword>
<comment type="subcellular location">
    <subcellularLocation>
        <location evidence="1">Membrane</location>
        <topology evidence="1">Multi-pass membrane protein</topology>
    </subcellularLocation>
</comment>
<feature type="transmembrane region" description="Helical" evidence="6">
    <location>
        <begin position="152"/>
        <end position="172"/>
    </location>
</feature>
<organism evidence="7 8">
    <name type="scientific">Sphagnum troendelagicum</name>
    <dbReference type="NCBI Taxonomy" id="128251"/>
    <lineage>
        <taxon>Eukaryota</taxon>
        <taxon>Viridiplantae</taxon>
        <taxon>Streptophyta</taxon>
        <taxon>Embryophyta</taxon>
        <taxon>Bryophyta</taxon>
        <taxon>Sphagnophytina</taxon>
        <taxon>Sphagnopsida</taxon>
        <taxon>Sphagnales</taxon>
        <taxon>Sphagnaceae</taxon>
        <taxon>Sphagnum</taxon>
    </lineage>
</organism>
<evidence type="ECO:0000256" key="1">
    <source>
        <dbReference type="ARBA" id="ARBA00004141"/>
    </source>
</evidence>
<dbReference type="Proteomes" id="UP001497512">
    <property type="component" value="Chromosome 7"/>
</dbReference>
<gene>
    <name evidence="7" type="ORF">CSSPTR1EN2_LOCUS20553</name>
</gene>
<feature type="transmembrane region" description="Helical" evidence="6">
    <location>
        <begin position="184"/>
        <end position="203"/>
    </location>
</feature>